<feature type="domain" description="MEDS" evidence="4">
    <location>
        <begin position="35"/>
        <end position="178"/>
    </location>
</feature>
<dbReference type="NCBIfam" id="NF041045">
    <property type="entry name" value="RsbA_anti_sig"/>
    <property type="match status" value="1"/>
</dbReference>
<dbReference type="InterPro" id="IPR047718">
    <property type="entry name" value="RsbA-like_anti_sig"/>
</dbReference>
<name>A0ABP7IFL0_9ACTN</name>
<dbReference type="CDD" id="cd16936">
    <property type="entry name" value="HATPase_RsbW-like"/>
    <property type="match status" value="1"/>
</dbReference>
<evidence type="ECO:0000259" key="4">
    <source>
        <dbReference type="Pfam" id="PF14417"/>
    </source>
</evidence>
<keyword evidence="5" id="KW-0418">Kinase</keyword>
<dbReference type="Pfam" id="PF13581">
    <property type="entry name" value="HATPase_c_2"/>
    <property type="match status" value="1"/>
</dbReference>
<organism evidence="5 6">
    <name type="scientific">Sphaerisporangium flaviroseum</name>
    <dbReference type="NCBI Taxonomy" id="509199"/>
    <lineage>
        <taxon>Bacteria</taxon>
        <taxon>Bacillati</taxon>
        <taxon>Actinomycetota</taxon>
        <taxon>Actinomycetes</taxon>
        <taxon>Streptosporangiales</taxon>
        <taxon>Streptosporangiaceae</taxon>
        <taxon>Sphaerisporangium</taxon>
    </lineage>
</organism>
<feature type="region of interest" description="Disordered" evidence="2">
    <location>
        <begin position="1"/>
        <end position="26"/>
    </location>
</feature>
<dbReference type="Pfam" id="PF14417">
    <property type="entry name" value="MEDS"/>
    <property type="match status" value="1"/>
</dbReference>
<evidence type="ECO:0000256" key="1">
    <source>
        <dbReference type="ARBA" id="ARBA00022527"/>
    </source>
</evidence>
<keyword evidence="5" id="KW-0808">Transferase</keyword>
<dbReference type="InterPro" id="IPR050267">
    <property type="entry name" value="Anti-sigma-factor_SerPK"/>
</dbReference>
<dbReference type="Proteomes" id="UP001500888">
    <property type="component" value="Unassembled WGS sequence"/>
</dbReference>
<sequence length="335" mass="35627">MLDIARPGAAGPDRRSDMIHPAGRGTGTAADPFEHIGLFYRDEDEYATACAGFLDPALSSGDPALVAVPGDNGRIIKDRLGARADAVAFADMTVAGRNPGRIIPSVLLAFAGAHPGRRAWIIGEPIWKGRSPIEYPACVAHEALINAVFTGLRVAILCPYNSSQLDAMVLADAERTHPLVADVAGTRPSPAYADPIKVAGMFDWPLPEPPRDAAFHTFTGTDALPEVRTFVTERAGAAGLGEQRVADLLLAVNELTTNTTEHTSGPGTLTMWTEHDTLVCQLDDLGRIADPLAGRVPVPDNATRGRGLLIVNELADLVRLHHHSSGTTIRLHFGL</sequence>
<evidence type="ECO:0000259" key="3">
    <source>
        <dbReference type="Pfam" id="PF13581"/>
    </source>
</evidence>
<dbReference type="GO" id="GO:0016301">
    <property type="term" value="F:kinase activity"/>
    <property type="evidence" value="ECO:0007669"/>
    <property type="project" value="UniProtKB-KW"/>
</dbReference>
<protein>
    <submittedName>
        <fullName evidence="5">Sensor histidine kinase</fullName>
    </submittedName>
</protein>
<reference evidence="6" key="1">
    <citation type="journal article" date="2019" name="Int. J. Syst. Evol. Microbiol.">
        <title>The Global Catalogue of Microorganisms (GCM) 10K type strain sequencing project: providing services to taxonomists for standard genome sequencing and annotation.</title>
        <authorList>
            <consortium name="The Broad Institute Genomics Platform"/>
            <consortium name="The Broad Institute Genome Sequencing Center for Infectious Disease"/>
            <person name="Wu L."/>
            <person name="Ma J."/>
        </authorList>
    </citation>
    <scope>NUCLEOTIDE SEQUENCE [LARGE SCALE GENOMIC DNA]</scope>
    <source>
        <strain evidence="6">JCM 16908</strain>
    </source>
</reference>
<dbReference type="InterPro" id="IPR036890">
    <property type="entry name" value="HATPase_C_sf"/>
</dbReference>
<dbReference type="InterPro" id="IPR003594">
    <property type="entry name" value="HATPase_dom"/>
</dbReference>
<evidence type="ECO:0000313" key="6">
    <source>
        <dbReference type="Proteomes" id="UP001500888"/>
    </source>
</evidence>
<evidence type="ECO:0000313" key="5">
    <source>
        <dbReference type="EMBL" id="GAA3817108.1"/>
    </source>
</evidence>
<comment type="caution">
    <text evidence="5">The sequence shown here is derived from an EMBL/GenBank/DDBJ whole genome shotgun (WGS) entry which is preliminary data.</text>
</comment>
<keyword evidence="6" id="KW-1185">Reference proteome</keyword>
<proteinExistence type="predicted"/>
<evidence type="ECO:0000256" key="2">
    <source>
        <dbReference type="SAM" id="MobiDB-lite"/>
    </source>
</evidence>
<accession>A0ABP7IFL0</accession>
<dbReference type="PANTHER" id="PTHR35526:SF3">
    <property type="entry name" value="ANTI-SIGMA-F FACTOR RSBW"/>
    <property type="match status" value="1"/>
</dbReference>
<dbReference type="RefSeq" id="WP_344942613.1">
    <property type="nucleotide sequence ID" value="NZ_BAAAZR010000009.1"/>
</dbReference>
<dbReference type="InterPro" id="IPR025847">
    <property type="entry name" value="MEDS_domain"/>
</dbReference>
<dbReference type="EMBL" id="BAAAZR010000009">
    <property type="protein sequence ID" value="GAA3817108.1"/>
    <property type="molecule type" value="Genomic_DNA"/>
</dbReference>
<dbReference type="PANTHER" id="PTHR35526">
    <property type="entry name" value="ANTI-SIGMA-F FACTOR RSBW-RELATED"/>
    <property type="match status" value="1"/>
</dbReference>
<feature type="domain" description="Histidine kinase/HSP90-like ATPase" evidence="3">
    <location>
        <begin position="222"/>
        <end position="332"/>
    </location>
</feature>
<gene>
    <name evidence="5" type="ORF">GCM10022226_42210</name>
</gene>
<dbReference type="SUPFAM" id="SSF55874">
    <property type="entry name" value="ATPase domain of HSP90 chaperone/DNA topoisomerase II/histidine kinase"/>
    <property type="match status" value="1"/>
</dbReference>
<dbReference type="Gene3D" id="3.30.565.10">
    <property type="entry name" value="Histidine kinase-like ATPase, C-terminal domain"/>
    <property type="match status" value="1"/>
</dbReference>
<keyword evidence="1" id="KW-0723">Serine/threonine-protein kinase</keyword>